<protein>
    <submittedName>
        <fullName evidence="1">Uncharacterized protein</fullName>
    </submittedName>
</protein>
<name>A0A225WHD6_9STRA</name>
<gene>
    <name evidence="1" type="ORF">PHMEG_0009652</name>
</gene>
<dbReference type="AlphaFoldDB" id="A0A225WHD6"/>
<keyword evidence="2" id="KW-1185">Reference proteome</keyword>
<proteinExistence type="predicted"/>
<organism evidence="1 2">
    <name type="scientific">Phytophthora megakarya</name>
    <dbReference type="NCBI Taxonomy" id="4795"/>
    <lineage>
        <taxon>Eukaryota</taxon>
        <taxon>Sar</taxon>
        <taxon>Stramenopiles</taxon>
        <taxon>Oomycota</taxon>
        <taxon>Peronosporomycetes</taxon>
        <taxon>Peronosporales</taxon>
        <taxon>Peronosporaceae</taxon>
        <taxon>Phytophthora</taxon>
    </lineage>
</organism>
<dbReference type="OrthoDB" id="110615at2759"/>
<evidence type="ECO:0000313" key="2">
    <source>
        <dbReference type="Proteomes" id="UP000198211"/>
    </source>
</evidence>
<evidence type="ECO:0000313" key="1">
    <source>
        <dbReference type="EMBL" id="OWZ16539.1"/>
    </source>
</evidence>
<dbReference type="EMBL" id="NBNE01000913">
    <property type="protein sequence ID" value="OWZ16539.1"/>
    <property type="molecule type" value="Genomic_DNA"/>
</dbReference>
<sequence length="148" mass="17151">MGALLQQLQPCCRNENNRDHIFVLEATATDALQRRSREMERKLLLEDANPNESLFAANPNVSLFAANPRSFLPSRAHLHSIERPERGNPGCYRINESELRTYGVRGYANGRKVLYLYASPNYHATSLLCRWERKRDACKQESFPKTWR</sequence>
<accession>A0A225WHD6</accession>
<dbReference type="Proteomes" id="UP000198211">
    <property type="component" value="Unassembled WGS sequence"/>
</dbReference>
<reference evidence="2" key="1">
    <citation type="submission" date="2017-03" db="EMBL/GenBank/DDBJ databases">
        <title>Phytopthora megakarya and P. palmivora, two closely related causual agents of cacao black pod achieved similar genome size and gene model numbers by different mechanisms.</title>
        <authorList>
            <person name="Ali S."/>
            <person name="Shao J."/>
            <person name="Larry D.J."/>
            <person name="Kronmiller B."/>
            <person name="Shen D."/>
            <person name="Strem M.D."/>
            <person name="Melnick R.L."/>
            <person name="Guiltinan M.J."/>
            <person name="Tyler B.M."/>
            <person name="Meinhardt L.W."/>
            <person name="Bailey B.A."/>
        </authorList>
    </citation>
    <scope>NUCLEOTIDE SEQUENCE [LARGE SCALE GENOMIC DNA]</scope>
    <source>
        <strain evidence="2">zdho120</strain>
    </source>
</reference>
<comment type="caution">
    <text evidence="1">The sequence shown here is derived from an EMBL/GenBank/DDBJ whole genome shotgun (WGS) entry which is preliminary data.</text>
</comment>